<sequence length="95" mass="9835">MPKYVFQAWVEAHIRSMDVVVVDLGVGPVDGDVALGATLQSSVTGPVPPSAPRVADLARSAVVPDRNHGMLVLTELLASILTNTSGALSTVTITN</sequence>
<dbReference type="GeneID" id="20091315"/>
<gene>
    <name evidence="1" type="ORF">H310_14265</name>
</gene>
<dbReference type="VEuPathDB" id="FungiDB:H310_14265"/>
<organism evidence="1">
    <name type="scientific">Aphanomyces invadans</name>
    <dbReference type="NCBI Taxonomy" id="157072"/>
    <lineage>
        <taxon>Eukaryota</taxon>
        <taxon>Sar</taxon>
        <taxon>Stramenopiles</taxon>
        <taxon>Oomycota</taxon>
        <taxon>Saprolegniomycetes</taxon>
        <taxon>Saprolegniales</taxon>
        <taxon>Verrucalvaceae</taxon>
        <taxon>Aphanomyces</taxon>
    </lineage>
</organism>
<dbReference type="AlphaFoldDB" id="A0A024TA52"/>
<dbReference type="EMBL" id="KI914016">
    <property type="protein sequence ID" value="ETV91025.1"/>
    <property type="molecule type" value="Genomic_DNA"/>
</dbReference>
<dbReference type="RefSeq" id="XP_008880305.1">
    <property type="nucleotide sequence ID" value="XM_008882083.1"/>
</dbReference>
<protein>
    <submittedName>
        <fullName evidence="1">Uncharacterized protein</fullName>
    </submittedName>
</protein>
<name>A0A024TA52_9STRA</name>
<accession>A0A024TA52</accession>
<reference evidence="1" key="1">
    <citation type="submission" date="2013-12" db="EMBL/GenBank/DDBJ databases">
        <title>The Genome Sequence of Aphanomyces invadans NJM9701.</title>
        <authorList>
            <consortium name="The Broad Institute Genomics Platform"/>
            <person name="Russ C."/>
            <person name="Tyler B."/>
            <person name="van West P."/>
            <person name="Dieguez-Uribeondo J."/>
            <person name="Young S.K."/>
            <person name="Zeng Q."/>
            <person name="Gargeya S."/>
            <person name="Fitzgerald M."/>
            <person name="Abouelleil A."/>
            <person name="Alvarado L."/>
            <person name="Chapman S.B."/>
            <person name="Gainer-Dewar J."/>
            <person name="Goldberg J."/>
            <person name="Griggs A."/>
            <person name="Gujja S."/>
            <person name="Hansen M."/>
            <person name="Howarth C."/>
            <person name="Imamovic A."/>
            <person name="Ireland A."/>
            <person name="Larimer J."/>
            <person name="McCowan C."/>
            <person name="Murphy C."/>
            <person name="Pearson M."/>
            <person name="Poon T.W."/>
            <person name="Priest M."/>
            <person name="Roberts A."/>
            <person name="Saif S."/>
            <person name="Shea T."/>
            <person name="Sykes S."/>
            <person name="Wortman J."/>
            <person name="Nusbaum C."/>
            <person name="Birren B."/>
        </authorList>
    </citation>
    <scope>NUCLEOTIDE SEQUENCE [LARGE SCALE GENOMIC DNA]</scope>
    <source>
        <strain evidence="1">NJM9701</strain>
    </source>
</reference>
<evidence type="ECO:0000313" key="1">
    <source>
        <dbReference type="EMBL" id="ETV91025.1"/>
    </source>
</evidence>
<proteinExistence type="predicted"/>